<dbReference type="OrthoDB" id="191979at2759"/>
<protein>
    <recommendedName>
        <fullName evidence="4">AB hydrolase-1 domain-containing protein</fullName>
    </recommendedName>
</protein>
<reference evidence="2" key="2">
    <citation type="submission" date="2015-06" db="UniProtKB">
        <authorList>
            <consortium name="EnsemblMetazoa"/>
        </authorList>
    </citation>
    <scope>IDENTIFICATION</scope>
</reference>
<dbReference type="SUPFAM" id="SSF53474">
    <property type="entry name" value="alpha/beta-Hydrolases"/>
    <property type="match status" value="1"/>
</dbReference>
<reference evidence="3" key="1">
    <citation type="submission" date="2011-08" db="EMBL/GenBank/DDBJ databases">
        <authorList>
            <person name="Rombauts S."/>
        </authorList>
    </citation>
    <scope>NUCLEOTIDE SEQUENCE</scope>
    <source>
        <strain evidence="3">London</strain>
    </source>
</reference>
<dbReference type="eggNOG" id="KOG2931">
    <property type="taxonomic scope" value="Eukaryota"/>
</dbReference>
<evidence type="ECO:0000313" key="3">
    <source>
        <dbReference type="Proteomes" id="UP000015104"/>
    </source>
</evidence>
<sequence length="293" mass="32895">MSANSKTKKRIIPTIYTYDVDDYDDTEEMRYELKTSHCGIVNAYVQGDLSQVTLTTPVFLTIHDVGTNHTEFHKLVEHSCMGKLKARSVWIHIEVPGQEFDAPDLPDSFPFPSMQDLSEDIPAILDFFKMKYCVGIGEGAGANVIARFAMDNPDRILGVVLIHCRPTAADNKENRQTVGKKFLRKQLQRRINAKNVKRYQDAYLSRTDISSQLKDKLKVDALVVTGSRSQLVQAANQLQSLLDPKLTTIVKIDDCSDIFTESPETFAYNLLLFCQGLGLFSALPMSRHGSICV</sequence>
<dbReference type="EnsemblMetazoa" id="tetur17g01250.1">
    <property type="protein sequence ID" value="tetur17g01250.1"/>
    <property type="gene ID" value="tetur17g01250"/>
</dbReference>
<evidence type="ECO:0008006" key="4">
    <source>
        <dbReference type="Google" id="ProtNLM"/>
    </source>
</evidence>
<dbReference type="InterPro" id="IPR029058">
    <property type="entry name" value="AB_hydrolase_fold"/>
</dbReference>
<evidence type="ECO:0000313" key="2">
    <source>
        <dbReference type="EnsemblMetazoa" id="tetur17g01250.1"/>
    </source>
</evidence>
<dbReference type="EMBL" id="CAEY01000334">
    <property type="status" value="NOT_ANNOTATED_CDS"/>
    <property type="molecule type" value="Genomic_DNA"/>
</dbReference>
<dbReference type="Proteomes" id="UP000015104">
    <property type="component" value="Unassembled WGS sequence"/>
</dbReference>
<dbReference type="PANTHER" id="PTHR11034">
    <property type="entry name" value="N-MYC DOWNSTREAM REGULATED"/>
    <property type="match status" value="1"/>
</dbReference>
<dbReference type="KEGG" id="tut:107366143"/>
<proteinExistence type="inferred from homology"/>
<dbReference type="Pfam" id="PF03096">
    <property type="entry name" value="Ndr"/>
    <property type="match status" value="2"/>
</dbReference>
<dbReference type="AlphaFoldDB" id="T1KPP4"/>
<gene>
    <name evidence="2" type="primary">107366143</name>
</gene>
<comment type="similarity">
    <text evidence="1">Belongs to the NDRG family.</text>
</comment>
<dbReference type="Gene3D" id="3.40.50.1820">
    <property type="entry name" value="alpha/beta hydrolase"/>
    <property type="match status" value="1"/>
</dbReference>
<organism evidence="2 3">
    <name type="scientific">Tetranychus urticae</name>
    <name type="common">Two-spotted spider mite</name>
    <dbReference type="NCBI Taxonomy" id="32264"/>
    <lineage>
        <taxon>Eukaryota</taxon>
        <taxon>Metazoa</taxon>
        <taxon>Ecdysozoa</taxon>
        <taxon>Arthropoda</taxon>
        <taxon>Chelicerata</taxon>
        <taxon>Arachnida</taxon>
        <taxon>Acari</taxon>
        <taxon>Acariformes</taxon>
        <taxon>Trombidiformes</taxon>
        <taxon>Prostigmata</taxon>
        <taxon>Eleutherengona</taxon>
        <taxon>Raphignathae</taxon>
        <taxon>Tetranychoidea</taxon>
        <taxon>Tetranychidae</taxon>
        <taxon>Tetranychus</taxon>
    </lineage>
</organism>
<dbReference type="HOGENOM" id="CLU_035361_5_0_1"/>
<dbReference type="InterPro" id="IPR004142">
    <property type="entry name" value="NDRG"/>
</dbReference>
<accession>T1KPP4</accession>
<dbReference type="OMA" id="NEWFYNK"/>
<evidence type="ECO:0000256" key="1">
    <source>
        <dbReference type="ARBA" id="ARBA00005598"/>
    </source>
</evidence>
<keyword evidence="3" id="KW-1185">Reference proteome</keyword>
<name>T1KPP4_TETUR</name>